<organism evidence="2 3">
    <name type="scientific">Ectocarpus siliculosus</name>
    <name type="common">Brown alga</name>
    <name type="synonym">Conferva siliculosa</name>
    <dbReference type="NCBI Taxonomy" id="2880"/>
    <lineage>
        <taxon>Eukaryota</taxon>
        <taxon>Sar</taxon>
        <taxon>Stramenopiles</taxon>
        <taxon>Ochrophyta</taxon>
        <taxon>PX clade</taxon>
        <taxon>Phaeophyceae</taxon>
        <taxon>Ectocarpales</taxon>
        <taxon>Ectocarpaceae</taxon>
        <taxon>Ectocarpus</taxon>
    </lineage>
</organism>
<protein>
    <submittedName>
        <fullName evidence="2">Uncharacterized protein</fullName>
    </submittedName>
</protein>
<keyword evidence="3" id="KW-1185">Reference proteome</keyword>
<sequence length="282" mass="30120">MLKDVPDSATRTAEGGSNKDSLGLELKRGVAIVARAFDVWWASRNDFPDMDIVTTLHSSMDVGLQLTLMDSAREALVDPHHSPSTLPPYVPQDIMRPACSQGYIVGMAMDDMANDGNAKRTDLTETFARISTEAAEAQGRPNHTDITDILVWKASCPHYNVQVKSGPLANALASEFGLDLSKGDAVASAELREGSRWQRENAMGIGDVFDADELALLTEVARKREAAAPNPPDSSAAAPASSPASLAAANRNDVQWPLPTTGGNPRKKNSKKKRKKNGASGA</sequence>
<dbReference type="InParanoid" id="D8LCD6"/>
<dbReference type="EMBL" id="FN647715">
    <property type="protein sequence ID" value="CBN78172.1"/>
    <property type="molecule type" value="Genomic_DNA"/>
</dbReference>
<feature type="compositionally biased region" description="Low complexity" evidence="1">
    <location>
        <begin position="233"/>
        <end position="249"/>
    </location>
</feature>
<feature type="compositionally biased region" description="Basic residues" evidence="1">
    <location>
        <begin position="265"/>
        <end position="282"/>
    </location>
</feature>
<name>D8LCD6_ECTSI</name>
<proteinExistence type="predicted"/>
<feature type="region of interest" description="Disordered" evidence="1">
    <location>
        <begin position="225"/>
        <end position="282"/>
    </location>
</feature>
<feature type="region of interest" description="Disordered" evidence="1">
    <location>
        <begin position="1"/>
        <end position="20"/>
    </location>
</feature>
<evidence type="ECO:0000256" key="1">
    <source>
        <dbReference type="SAM" id="MobiDB-lite"/>
    </source>
</evidence>
<dbReference type="Proteomes" id="UP000002630">
    <property type="component" value="Linkage Group LG27"/>
</dbReference>
<evidence type="ECO:0000313" key="3">
    <source>
        <dbReference type="Proteomes" id="UP000002630"/>
    </source>
</evidence>
<accession>D8LCD6</accession>
<dbReference type="EMBL" id="FN649752">
    <property type="protein sequence ID" value="CBN78172.1"/>
    <property type="molecule type" value="Genomic_DNA"/>
</dbReference>
<gene>
    <name evidence="2" type="ORF">Esi_0103_0001</name>
</gene>
<dbReference type="AlphaFoldDB" id="D8LCD6"/>
<evidence type="ECO:0000313" key="2">
    <source>
        <dbReference type="EMBL" id="CBN78172.1"/>
    </source>
</evidence>
<reference evidence="2 3" key="1">
    <citation type="journal article" date="2010" name="Nature">
        <title>The Ectocarpus genome and the independent evolution of multicellularity in brown algae.</title>
        <authorList>
            <person name="Cock J.M."/>
            <person name="Sterck L."/>
            <person name="Rouze P."/>
            <person name="Scornet D."/>
            <person name="Allen A.E."/>
            <person name="Amoutzias G."/>
            <person name="Anthouard V."/>
            <person name="Artiguenave F."/>
            <person name="Aury J.M."/>
            <person name="Badger J.H."/>
            <person name="Beszteri B."/>
            <person name="Billiau K."/>
            <person name="Bonnet E."/>
            <person name="Bothwell J.H."/>
            <person name="Bowler C."/>
            <person name="Boyen C."/>
            <person name="Brownlee C."/>
            <person name="Carrano C.J."/>
            <person name="Charrier B."/>
            <person name="Cho G.Y."/>
            <person name="Coelho S.M."/>
            <person name="Collen J."/>
            <person name="Corre E."/>
            <person name="Da Silva C."/>
            <person name="Delage L."/>
            <person name="Delaroque N."/>
            <person name="Dittami S.M."/>
            <person name="Doulbeau S."/>
            <person name="Elias M."/>
            <person name="Farnham G."/>
            <person name="Gachon C.M."/>
            <person name="Gschloessl B."/>
            <person name="Heesch S."/>
            <person name="Jabbari K."/>
            <person name="Jubin C."/>
            <person name="Kawai H."/>
            <person name="Kimura K."/>
            <person name="Kloareg B."/>
            <person name="Kupper F.C."/>
            <person name="Lang D."/>
            <person name="Le Bail A."/>
            <person name="Leblanc C."/>
            <person name="Lerouge P."/>
            <person name="Lohr M."/>
            <person name="Lopez P.J."/>
            <person name="Martens C."/>
            <person name="Maumus F."/>
            <person name="Michel G."/>
            <person name="Miranda-Saavedra D."/>
            <person name="Morales J."/>
            <person name="Moreau H."/>
            <person name="Motomura T."/>
            <person name="Nagasato C."/>
            <person name="Napoli C.A."/>
            <person name="Nelson D.R."/>
            <person name="Nyvall-Collen P."/>
            <person name="Peters A.F."/>
            <person name="Pommier C."/>
            <person name="Potin P."/>
            <person name="Poulain J."/>
            <person name="Quesneville H."/>
            <person name="Read B."/>
            <person name="Rensing S.A."/>
            <person name="Ritter A."/>
            <person name="Rousvoal S."/>
            <person name="Samanta M."/>
            <person name="Samson G."/>
            <person name="Schroeder D.C."/>
            <person name="Segurens B."/>
            <person name="Strittmatter M."/>
            <person name="Tonon T."/>
            <person name="Tregear J.W."/>
            <person name="Valentin K."/>
            <person name="von Dassow P."/>
            <person name="Yamagishi T."/>
            <person name="Van de Peer Y."/>
            <person name="Wincker P."/>
        </authorList>
    </citation>
    <scope>NUCLEOTIDE SEQUENCE [LARGE SCALE GENOMIC DNA]</scope>
    <source>
        <strain evidence="3">Ec32 / CCAP1310/4</strain>
    </source>
</reference>